<evidence type="ECO:0000259" key="7">
    <source>
        <dbReference type="Pfam" id="PF00324"/>
    </source>
</evidence>
<dbReference type="PANTHER" id="PTHR42770">
    <property type="entry name" value="AMINO ACID TRANSPORTER-RELATED"/>
    <property type="match status" value="1"/>
</dbReference>
<comment type="subcellular location">
    <subcellularLocation>
        <location evidence="1">Membrane</location>
        <topology evidence="1">Multi-pass membrane protein</topology>
    </subcellularLocation>
</comment>
<evidence type="ECO:0000313" key="8">
    <source>
        <dbReference type="EMBL" id="SFL30462.1"/>
    </source>
</evidence>
<feature type="transmembrane region" description="Helical" evidence="6">
    <location>
        <begin position="176"/>
        <end position="196"/>
    </location>
</feature>
<keyword evidence="3 6" id="KW-1133">Transmembrane helix</keyword>
<dbReference type="PANTHER" id="PTHR42770:SF16">
    <property type="entry name" value="AMINO ACID PERMEASE"/>
    <property type="match status" value="1"/>
</dbReference>
<feature type="region of interest" description="Disordered" evidence="5">
    <location>
        <begin position="1"/>
        <end position="23"/>
    </location>
</feature>
<reference evidence="8 9" key="1">
    <citation type="submission" date="2016-10" db="EMBL/GenBank/DDBJ databases">
        <authorList>
            <person name="de Groot N.N."/>
        </authorList>
    </citation>
    <scope>NUCLEOTIDE SEQUENCE [LARGE SCALE GENOMIC DNA]</scope>
    <source>
        <strain evidence="8 9">DSM 45317</strain>
    </source>
</reference>
<feature type="transmembrane region" description="Helical" evidence="6">
    <location>
        <begin position="37"/>
        <end position="62"/>
    </location>
</feature>
<sequence length="496" mass="51724">MATSDPVRPVTPGASSPSVAGDRDARLSRTRMGPFELAFFVVAAAGPLLVVAGFAPLAFLIGGVGAPGAQLVAALVLLLFAVGFTRMALRIRNPGAFYSYIGRSLGRPMGGGAAVLALCAYSVIAIGQLGAFGSFSAGTVSRLTGVDVPWPVFSLLAIVIVAVLGHRRISLSAKVLGIALLAEVAILLVLAVPVLLQGGPEGLEFGSFSPSAIFAGGGTGAMFAVVFGAFIGFESTAIYAEETREPARTVPRATYLALGFLGIFYTFMAWIAVVAFGESQIVAAATENPTELFFIATEQYVGHGATVVMEILLITSAFASTLAFHNTTSRYLFTLGREGLLPRRLAAVHPRHGSPHVASAVQAAAAVVVVLLFALAGADPYLGLFLLMVGPGILAVIVLQALCAVAIVVYFRRHAAGHGMSVWATLVAPLASLVGLVVATWLVAINFELLSGRTDWVNVLLLACLPVAFAVGVVVTTVLRRRDRARYEALTQTQIY</sequence>
<evidence type="ECO:0000256" key="4">
    <source>
        <dbReference type="ARBA" id="ARBA00023136"/>
    </source>
</evidence>
<evidence type="ECO:0000256" key="6">
    <source>
        <dbReference type="SAM" id="Phobius"/>
    </source>
</evidence>
<feature type="transmembrane region" description="Helical" evidence="6">
    <location>
        <begin position="148"/>
        <end position="164"/>
    </location>
</feature>
<feature type="transmembrane region" description="Helical" evidence="6">
    <location>
        <begin position="68"/>
        <end position="89"/>
    </location>
</feature>
<accession>A0A1I4GK85</accession>
<dbReference type="Proteomes" id="UP000199152">
    <property type="component" value="Unassembled WGS sequence"/>
</dbReference>
<proteinExistence type="predicted"/>
<dbReference type="Gene3D" id="1.20.1740.10">
    <property type="entry name" value="Amino acid/polyamine transporter I"/>
    <property type="match status" value="1"/>
</dbReference>
<feature type="domain" description="Amino acid permease/ SLC12A" evidence="7">
    <location>
        <begin position="56"/>
        <end position="485"/>
    </location>
</feature>
<feature type="transmembrane region" description="Helical" evidence="6">
    <location>
        <begin position="423"/>
        <end position="444"/>
    </location>
</feature>
<feature type="transmembrane region" description="Helical" evidence="6">
    <location>
        <begin position="384"/>
        <end position="411"/>
    </location>
</feature>
<dbReference type="InterPro" id="IPR004841">
    <property type="entry name" value="AA-permease/SLC12A_dom"/>
</dbReference>
<evidence type="ECO:0000256" key="5">
    <source>
        <dbReference type="SAM" id="MobiDB-lite"/>
    </source>
</evidence>
<feature type="transmembrane region" description="Helical" evidence="6">
    <location>
        <begin position="357"/>
        <end position="378"/>
    </location>
</feature>
<evidence type="ECO:0000256" key="2">
    <source>
        <dbReference type="ARBA" id="ARBA00022692"/>
    </source>
</evidence>
<dbReference type="EMBL" id="FOSW01000009">
    <property type="protein sequence ID" value="SFL30462.1"/>
    <property type="molecule type" value="Genomic_DNA"/>
</dbReference>
<dbReference type="GO" id="GO:0016020">
    <property type="term" value="C:membrane"/>
    <property type="evidence" value="ECO:0007669"/>
    <property type="project" value="UniProtKB-SubCell"/>
</dbReference>
<evidence type="ECO:0000256" key="3">
    <source>
        <dbReference type="ARBA" id="ARBA00022989"/>
    </source>
</evidence>
<keyword evidence="2 6" id="KW-0812">Transmembrane</keyword>
<dbReference type="GO" id="GO:0055085">
    <property type="term" value="P:transmembrane transport"/>
    <property type="evidence" value="ECO:0007669"/>
    <property type="project" value="InterPro"/>
</dbReference>
<name>A0A1I4GK85_9ACTN</name>
<dbReference type="PIRSF" id="PIRSF006060">
    <property type="entry name" value="AA_transporter"/>
    <property type="match status" value="1"/>
</dbReference>
<dbReference type="InterPro" id="IPR050367">
    <property type="entry name" value="APC_superfamily"/>
</dbReference>
<dbReference type="Pfam" id="PF00324">
    <property type="entry name" value="AA_permease"/>
    <property type="match status" value="1"/>
</dbReference>
<feature type="transmembrane region" description="Helical" evidence="6">
    <location>
        <begin position="254"/>
        <end position="276"/>
    </location>
</feature>
<protein>
    <submittedName>
        <fullName evidence="8">Amino acid/polyamine/organocation transporter, APC superfamily</fullName>
    </submittedName>
</protein>
<keyword evidence="4 6" id="KW-0472">Membrane</keyword>
<organism evidence="8 9">
    <name type="scientific">Geodermatophilus ruber</name>
    <dbReference type="NCBI Taxonomy" id="504800"/>
    <lineage>
        <taxon>Bacteria</taxon>
        <taxon>Bacillati</taxon>
        <taxon>Actinomycetota</taxon>
        <taxon>Actinomycetes</taxon>
        <taxon>Geodermatophilales</taxon>
        <taxon>Geodermatophilaceae</taxon>
        <taxon>Geodermatophilus</taxon>
    </lineage>
</organism>
<dbReference type="InParanoid" id="A0A1I4GK85"/>
<keyword evidence="9" id="KW-1185">Reference proteome</keyword>
<evidence type="ECO:0000313" key="9">
    <source>
        <dbReference type="Proteomes" id="UP000199152"/>
    </source>
</evidence>
<dbReference type="STRING" id="504800.SAMN04488085_10955"/>
<evidence type="ECO:0000256" key="1">
    <source>
        <dbReference type="ARBA" id="ARBA00004141"/>
    </source>
</evidence>
<dbReference type="RefSeq" id="WP_218146269.1">
    <property type="nucleotide sequence ID" value="NZ_FOSW01000009.1"/>
</dbReference>
<gene>
    <name evidence="8" type="ORF">SAMN04488085_10955</name>
</gene>
<feature type="transmembrane region" description="Helical" evidence="6">
    <location>
        <begin position="208"/>
        <end position="233"/>
    </location>
</feature>
<dbReference type="AlphaFoldDB" id="A0A1I4GK85"/>
<feature type="transmembrane region" description="Helical" evidence="6">
    <location>
        <begin position="456"/>
        <end position="479"/>
    </location>
</feature>
<feature type="transmembrane region" description="Helical" evidence="6">
    <location>
        <begin position="110"/>
        <end position="136"/>
    </location>
</feature>
<feature type="transmembrane region" description="Helical" evidence="6">
    <location>
        <begin position="300"/>
        <end position="324"/>
    </location>
</feature>